<proteinExistence type="inferred from homology"/>
<dbReference type="PROSITE" id="PS50207">
    <property type="entry name" value="CASPASE_P10"/>
    <property type="match status" value="1"/>
</dbReference>
<evidence type="ECO:0000256" key="5">
    <source>
        <dbReference type="ARBA" id="ARBA00022807"/>
    </source>
</evidence>
<comment type="caution">
    <text evidence="11">The sequence shown here is derived from an EMBL/GenBank/DDBJ whole genome shotgun (WGS) entry which is preliminary data.</text>
</comment>
<comment type="similarity">
    <text evidence="1 7">Belongs to the peptidase C14A family.</text>
</comment>
<dbReference type="InterPro" id="IPR016129">
    <property type="entry name" value="Caspase_his_AS"/>
</dbReference>
<organism evidence="11 12">
    <name type="scientific">Littorina saxatilis</name>
    <dbReference type="NCBI Taxonomy" id="31220"/>
    <lineage>
        <taxon>Eukaryota</taxon>
        <taxon>Metazoa</taxon>
        <taxon>Spiralia</taxon>
        <taxon>Lophotrochozoa</taxon>
        <taxon>Mollusca</taxon>
        <taxon>Gastropoda</taxon>
        <taxon>Caenogastropoda</taxon>
        <taxon>Littorinimorpha</taxon>
        <taxon>Littorinoidea</taxon>
        <taxon>Littorinidae</taxon>
        <taxon>Littorina</taxon>
    </lineage>
</organism>
<dbReference type="PROSITE" id="PS01122">
    <property type="entry name" value="CASPASE_CYS"/>
    <property type="match status" value="1"/>
</dbReference>
<dbReference type="EMBL" id="JBAMIC010000002">
    <property type="protein sequence ID" value="KAK7113281.1"/>
    <property type="molecule type" value="Genomic_DNA"/>
</dbReference>
<dbReference type="Gene3D" id="3.60.10.10">
    <property type="entry name" value="Endonuclease/exonuclease/phosphatase"/>
    <property type="match status" value="1"/>
</dbReference>
<evidence type="ECO:0000313" key="12">
    <source>
        <dbReference type="Proteomes" id="UP001374579"/>
    </source>
</evidence>
<dbReference type="SMART" id="SM00115">
    <property type="entry name" value="CASc"/>
    <property type="match status" value="1"/>
</dbReference>
<dbReference type="PANTHER" id="PTHR48169:SF7">
    <property type="entry name" value="CASPASE 10"/>
    <property type="match status" value="1"/>
</dbReference>
<keyword evidence="5" id="KW-0788">Thiol protease</keyword>
<dbReference type="PANTHER" id="PTHR48169">
    <property type="entry name" value="DED DOMAIN-CONTAINING PROTEIN"/>
    <property type="match status" value="1"/>
</dbReference>
<evidence type="ECO:0000256" key="6">
    <source>
        <dbReference type="ARBA" id="ARBA00023145"/>
    </source>
</evidence>
<dbReference type="InterPro" id="IPR011600">
    <property type="entry name" value="Pept_C14_caspase"/>
</dbReference>
<protein>
    <recommendedName>
        <fullName evidence="13">Caspase-8</fullName>
    </recommendedName>
</protein>
<evidence type="ECO:0000256" key="3">
    <source>
        <dbReference type="ARBA" id="ARBA00022703"/>
    </source>
</evidence>
<dbReference type="GO" id="GO:0005737">
    <property type="term" value="C:cytoplasm"/>
    <property type="evidence" value="ECO:0007669"/>
    <property type="project" value="UniProtKB-ARBA"/>
</dbReference>
<dbReference type="InterPro" id="IPR001309">
    <property type="entry name" value="Pept_C14_p20"/>
</dbReference>
<keyword evidence="4" id="KW-0378">Hydrolase</keyword>
<dbReference type="PRINTS" id="PR00376">
    <property type="entry name" value="IL1BCENZYME"/>
</dbReference>
<sequence length="634" mass="71927">MKWKNFGEVEVDKGHKLYYSGNDQIYGNGVGFLVNNNIKNSVLGCNPISSSIITIRLRAKPSNITVIQVYAPTSDYDDEYIEEFYTKLQVVTNKVNKKDILIIQGDWNTEVDVNALTGWIHTCSPSYNAESNERGLHLVEYASYNSLVCANALGQQEASDVDTQHAPRDQNHKTDYILVQNRYKSEVNSAMTAFPRADVNSEHNLVKMNLRVQLRKFKKAKNCQLKFDLERLNHPAIPDKFQARIGGKFAPLLLLADDWGGKAPTSNCLSMTETAREEVLERSGRKSEQRVTKQTLDLHYKKRAMKKDRKTSEELTNYLLEDPTRLQDKKTMKTQGIKHLKTDISGGVAAKSYPMTRRGFCLIINNRDFKDLGQSHGSWTRDGTDIDRDKLKKTFRKQGFTVLVRENYTDTQMTEIINKVAHKDHSNYDCLVCFILTHGIRGAVYGINWKHVPLMELISPFLAQKCPSLAGKPKLFFLQACQGNGTQGDDHAPEHDLTSCPPSSPPHLPVTSQLSVSNLGSEEHEANNIQKDIRSEEGAPPAEFIPNEPDVLVGFATQAGFVSYRSETEGSWYIDSLTRMLQKYTDHDIRDILEYVHKEVYKKDTWIKGKLCKQSPTYIHTLLQMKLVLGGQHH</sequence>
<gene>
    <name evidence="11" type="ORF">V1264_012593</name>
</gene>
<evidence type="ECO:0000256" key="4">
    <source>
        <dbReference type="ARBA" id="ARBA00022801"/>
    </source>
</evidence>
<dbReference type="GO" id="GO:0006915">
    <property type="term" value="P:apoptotic process"/>
    <property type="evidence" value="ECO:0007669"/>
    <property type="project" value="UniProtKB-KW"/>
</dbReference>
<dbReference type="InterPro" id="IPR033139">
    <property type="entry name" value="Caspase_cys_AS"/>
</dbReference>
<evidence type="ECO:0000256" key="8">
    <source>
        <dbReference type="SAM" id="MobiDB-lite"/>
    </source>
</evidence>
<accession>A0AAN9GMG8</accession>
<dbReference type="GO" id="GO:0043067">
    <property type="term" value="P:regulation of programmed cell death"/>
    <property type="evidence" value="ECO:0007669"/>
    <property type="project" value="UniProtKB-ARBA"/>
</dbReference>
<dbReference type="GO" id="GO:0051604">
    <property type="term" value="P:protein maturation"/>
    <property type="evidence" value="ECO:0007669"/>
    <property type="project" value="UniProtKB-ARBA"/>
</dbReference>
<dbReference type="AlphaFoldDB" id="A0AAN9GMG8"/>
<evidence type="ECO:0000256" key="1">
    <source>
        <dbReference type="ARBA" id="ARBA00010134"/>
    </source>
</evidence>
<reference evidence="11 12" key="1">
    <citation type="submission" date="2024-02" db="EMBL/GenBank/DDBJ databases">
        <title>Chromosome-scale genome assembly of the rough periwinkle Littorina saxatilis.</title>
        <authorList>
            <person name="De Jode A."/>
            <person name="Faria R."/>
            <person name="Formenti G."/>
            <person name="Sims Y."/>
            <person name="Smith T.P."/>
            <person name="Tracey A."/>
            <person name="Wood J.M.D."/>
            <person name="Zagrodzka Z.B."/>
            <person name="Johannesson K."/>
            <person name="Butlin R.K."/>
            <person name="Leder E.H."/>
        </authorList>
    </citation>
    <scope>NUCLEOTIDE SEQUENCE [LARGE SCALE GENOMIC DNA]</scope>
    <source>
        <strain evidence="11">Snail1</strain>
        <tissue evidence="11">Muscle</tissue>
    </source>
</reference>
<keyword evidence="12" id="KW-1185">Reference proteome</keyword>
<dbReference type="InterPro" id="IPR002138">
    <property type="entry name" value="Pept_C14_p10"/>
</dbReference>
<evidence type="ECO:0000259" key="9">
    <source>
        <dbReference type="PROSITE" id="PS50207"/>
    </source>
</evidence>
<dbReference type="InterPro" id="IPR015917">
    <property type="entry name" value="Pept_C14A"/>
</dbReference>
<keyword evidence="2" id="KW-0645">Protease</keyword>
<evidence type="ECO:0000313" key="11">
    <source>
        <dbReference type="EMBL" id="KAK7113281.1"/>
    </source>
</evidence>
<feature type="domain" description="Caspase family p10" evidence="9">
    <location>
        <begin position="541"/>
        <end position="584"/>
    </location>
</feature>
<dbReference type="CDD" id="cd00032">
    <property type="entry name" value="CASc"/>
    <property type="match status" value="1"/>
</dbReference>
<keyword evidence="3" id="KW-0053">Apoptosis</keyword>
<dbReference type="PROSITE" id="PS01121">
    <property type="entry name" value="CASPASE_HIS"/>
    <property type="match status" value="1"/>
</dbReference>
<feature type="region of interest" description="Disordered" evidence="8">
    <location>
        <begin position="487"/>
        <end position="513"/>
    </location>
</feature>
<feature type="domain" description="Caspase family p20" evidence="10">
    <location>
        <begin position="357"/>
        <end position="485"/>
    </location>
</feature>
<evidence type="ECO:0000259" key="10">
    <source>
        <dbReference type="PROSITE" id="PS50208"/>
    </source>
</evidence>
<evidence type="ECO:0000256" key="7">
    <source>
        <dbReference type="RuleBase" id="RU003971"/>
    </source>
</evidence>
<dbReference type="Pfam" id="PF00656">
    <property type="entry name" value="Peptidase_C14"/>
    <property type="match status" value="1"/>
</dbReference>
<evidence type="ECO:0008006" key="13">
    <source>
        <dbReference type="Google" id="ProtNLM"/>
    </source>
</evidence>
<dbReference type="Gene3D" id="3.40.50.1460">
    <property type="match status" value="1"/>
</dbReference>
<dbReference type="GO" id="GO:0004197">
    <property type="term" value="F:cysteine-type endopeptidase activity"/>
    <property type="evidence" value="ECO:0007669"/>
    <property type="project" value="InterPro"/>
</dbReference>
<name>A0AAN9GMG8_9CAEN</name>
<dbReference type="SUPFAM" id="SSF52129">
    <property type="entry name" value="Caspase-like"/>
    <property type="match status" value="1"/>
</dbReference>
<dbReference type="InterPro" id="IPR036691">
    <property type="entry name" value="Endo/exonu/phosph_ase_sf"/>
</dbReference>
<feature type="compositionally biased region" description="Basic and acidic residues" evidence="8">
    <location>
        <begin position="488"/>
        <end position="497"/>
    </location>
</feature>
<dbReference type="Proteomes" id="UP001374579">
    <property type="component" value="Unassembled WGS sequence"/>
</dbReference>
<evidence type="ECO:0000256" key="2">
    <source>
        <dbReference type="ARBA" id="ARBA00022670"/>
    </source>
</evidence>
<dbReference type="GO" id="GO:0006508">
    <property type="term" value="P:proteolysis"/>
    <property type="evidence" value="ECO:0007669"/>
    <property type="project" value="UniProtKB-KW"/>
</dbReference>
<dbReference type="SUPFAM" id="SSF56219">
    <property type="entry name" value="DNase I-like"/>
    <property type="match status" value="1"/>
</dbReference>
<dbReference type="InterPro" id="IPR029030">
    <property type="entry name" value="Caspase-like_dom_sf"/>
</dbReference>
<dbReference type="PROSITE" id="PS50208">
    <property type="entry name" value="CASPASE_P20"/>
    <property type="match status" value="1"/>
</dbReference>
<keyword evidence="6" id="KW-0865">Zymogen</keyword>